<accession>A0AA39J655</accession>
<dbReference type="Proteomes" id="UP001175226">
    <property type="component" value="Unassembled WGS sequence"/>
</dbReference>
<proteinExistence type="predicted"/>
<feature type="region of interest" description="Disordered" evidence="1">
    <location>
        <begin position="73"/>
        <end position="96"/>
    </location>
</feature>
<organism evidence="2 3">
    <name type="scientific">Armillaria borealis</name>
    <dbReference type="NCBI Taxonomy" id="47425"/>
    <lineage>
        <taxon>Eukaryota</taxon>
        <taxon>Fungi</taxon>
        <taxon>Dikarya</taxon>
        <taxon>Basidiomycota</taxon>
        <taxon>Agaricomycotina</taxon>
        <taxon>Agaricomycetes</taxon>
        <taxon>Agaricomycetidae</taxon>
        <taxon>Agaricales</taxon>
        <taxon>Marasmiineae</taxon>
        <taxon>Physalacriaceae</taxon>
        <taxon>Armillaria</taxon>
    </lineage>
</organism>
<dbReference type="EMBL" id="JAUEPT010000058">
    <property type="protein sequence ID" value="KAK0435971.1"/>
    <property type="molecule type" value="Genomic_DNA"/>
</dbReference>
<feature type="region of interest" description="Disordered" evidence="1">
    <location>
        <begin position="128"/>
        <end position="147"/>
    </location>
</feature>
<comment type="caution">
    <text evidence="2">The sequence shown here is derived from an EMBL/GenBank/DDBJ whole genome shotgun (WGS) entry which is preliminary data.</text>
</comment>
<dbReference type="AlphaFoldDB" id="A0AA39J655"/>
<evidence type="ECO:0000256" key="1">
    <source>
        <dbReference type="SAM" id="MobiDB-lite"/>
    </source>
</evidence>
<protein>
    <submittedName>
        <fullName evidence="2">Uncharacterized protein</fullName>
    </submittedName>
</protein>
<reference evidence="2" key="1">
    <citation type="submission" date="2023-06" db="EMBL/GenBank/DDBJ databases">
        <authorList>
            <consortium name="Lawrence Berkeley National Laboratory"/>
            <person name="Ahrendt S."/>
            <person name="Sahu N."/>
            <person name="Indic B."/>
            <person name="Wong-Bajracharya J."/>
            <person name="Merenyi Z."/>
            <person name="Ke H.-M."/>
            <person name="Monk M."/>
            <person name="Kocsube S."/>
            <person name="Drula E."/>
            <person name="Lipzen A."/>
            <person name="Balint B."/>
            <person name="Henrissat B."/>
            <person name="Andreopoulos B."/>
            <person name="Martin F.M."/>
            <person name="Harder C.B."/>
            <person name="Rigling D."/>
            <person name="Ford K.L."/>
            <person name="Foster G.D."/>
            <person name="Pangilinan J."/>
            <person name="Papanicolaou A."/>
            <person name="Barry K."/>
            <person name="LaButti K."/>
            <person name="Viragh M."/>
            <person name="Koriabine M."/>
            <person name="Yan M."/>
            <person name="Riley R."/>
            <person name="Champramary S."/>
            <person name="Plett K.L."/>
            <person name="Tsai I.J."/>
            <person name="Slot J."/>
            <person name="Sipos G."/>
            <person name="Plett J."/>
            <person name="Nagy L.G."/>
            <person name="Grigoriev I.V."/>
        </authorList>
    </citation>
    <scope>NUCLEOTIDE SEQUENCE</scope>
    <source>
        <strain evidence="2">FPL87.14</strain>
    </source>
</reference>
<evidence type="ECO:0000313" key="3">
    <source>
        <dbReference type="Proteomes" id="UP001175226"/>
    </source>
</evidence>
<sequence>MAKPGAFCRRRETGGLTMLSTTLTQFTDICRILHRRNFPRRTSHHQILLRSPFSPLRRRGPMLPDIRLSFSGKQRRGVRRYGQRERDTPSSLRTTRPQGLKLKLRTPPFQSLYITSASFYKKIPNPSQQKATEAYDHSRPSTQPTLIGEMFTNPKVVSSVTDARISSSIPCDWHRSTGVLQSCLARLYYSVLHVNYPFSLFHHVSLANACVNLL</sequence>
<gene>
    <name evidence="2" type="ORF">EV421DRAFT_1145854</name>
</gene>
<name>A0AA39J655_9AGAR</name>
<evidence type="ECO:0000313" key="2">
    <source>
        <dbReference type="EMBL" id="KAK0435971.1"/>
    </source>
</evidence>
<keyword evidence="3" id="KW-1185">Reference proteome</keyword>